<organism evidence="2 3">
    <name type="scientific">Sclerotinia nivalis</name>
    <dbReference type="NCBI Taxonomy" id="352851"/>
    <lineage>
        <taxon>Eukaryota</taxon>
        <taxon>Fungi</taxon>
        <taxon>Dikarya</taxon>
        <taxon>Ascomycota</taxon>
        <taxon>Pezizomycotina</taxon>
        <taxon>Leotiomycetes</taxon>
        <taxon>Helotiales</taxon>
        <taxon>Sclerotiniaceae</taxon>
        <taxon>Sclerotinia</taxon>
    </lineage>
</organism>
<comment type="caution">
    <text evidence="2">The sequence shown here is derived from an EMBL/GenBank/DDBJ whole genome shotgun (WGS) entry which is preliminary data.</text>
</comment>
<accession>A0A9X0AK25</accession>
<proteinExistence type="predicted"/>
<keyword evidence="1" id="KW-0812">Transmembrane</keyword>
<protein>
    <submittedName>
        <fullName evidence="2">Uncharacterized protein</fullName>
    </submittedName>
</protein>
<feature type="transmembrane region" description="Helical" evidence="1">
    <location>
        <begin position="38"/>
        <end position="57"/>
    </location>
</feature>
<keyword evidence="1" id="KW-0472">Membrane</keyword>
<dbReference type="EMBL" id="JAPEIS010000008">
    <property type="protein sequence ID" value="KAJ8063713.1"/>
    <property type="molecule type" value="Genomic_DNA"/>
</dbReference>
<dbReference type="AlphaFoldDB" id="A0A9X0AK25"/>
<gene>
    <name evidence="2" type="ORF">OCU04_007576</name>
</gene>
<name>A0A9X0AK25_9HELO</name>
<reference evidence="2" key="1">
    <citation type="submission" date="2022-11" db="EMBL/GenBank/DDBJ databases">
        <title>Genome Resource of Sclerotinia nivalis Strain SnTB1, a Plant Pathogen Isolated from American Ginseng.</title>
        <authorList>
            <person name="Fan S."/>
        </authorList>
    </citation>
    <scope>NUCLEOTIDE SEQUENCE</scope>
    <source>
        <strain evidence="2">SnTB1</strain>
    </source>
</reference>
<evidence type="ECO:0000313" key="3">
    <source>
        <dbReference type="Proteomes" id="UP001152300"/>
    </source>
</evidence>
<keyword evidence="3" id="KW-1185">Reference proteome</keyword>
<evidence type="ECO:0000313" key="2">
    <source>
        <dbReference type="EMBL" id="KAJ8063713.1"/>
    </source>
</evidence>
<keyword evidence="1" id="KW-1133">Transmembrane helix</keyword>
<evidence type="ECO:0000256" key="1">
    <source>
        <dbReference type="SAM" id="Phobius"/>
    </source>
</evidence>
<dbReference type="Proteomes" id="UP001152300">
    <property type="component" value="Unassembled WGS sequence"/>
</dbReference>
<sequence length="123" mass="14660">MQATSTPKKEISSVFQLGNDPDLVVNWQFWVDITFFKLHYITVPLIALLLFFFYKIYVAITVDFATQLDIIKADTKRRLLREKSKRTRVRKALWTLKNGKYMEEVRKKQELEKGKMSDRRKLS</sequence>